<dbReference type="OrthoDB" id="4281716at2"/>
<dbReference type="Proteomes" id="UP000204221">
    <property type="component" value="Chromosome"/>
</dbReference>
<dbReference type="RefSeq" id="WP_093943058.1">
    <property type="nucleotide sequence ID" value="NZ_CP022521.1"/>
</dbReference>
<dbReference type="EMBL" id="CP022521">
    <property type="protein sequence ID" value="ASO22016.1"/>
    <property type="molecule type" value="Genomic_DNA"/>
</dbReference>
<organism evidence="1 2">
    <name type="scientific">Actinoalloteichus hoggarensis</name>
    <dbReference type="NCBI Taxonomy" id="1470176"/>
    <lineage>
        <taxon>Bacteria</taxon>
        <taxon>Bacillati</taxon>
        <taxon>Actinomycetota</taxon>
        <taxon>Actinomycetes</taxon>
        <taxon>Pseudonocardiales</taxon>
        <taxon>Pseudonocardiaceae</taxon>
        <taxon>Actinoalloteichus</taxon>
    </lineage>
</organism>
<dbReference type="PANTHER" id="PTHR43283">
    <property type="entry name" value="BETA-LACTAMASE-RELATED"/>
    <property type="match status" value="1"/>
</dbReference>
<gene>
    <name evidence="1" type="primary">estB3</name>
    <name evidence="1" type="ORF">AHOG_22005</name>
</gene>
<name>A0A221W8U2_9PSEU</name>
<keyword evidence="1" id="KW-0378">Hydrolase</keyword>
<dbReference type="Gene3D" id="3.40.710.10">
    <property type="entry name" value="DD-peptidase/beta-lactamase superfamily"/>
    <property type="match status" value="1"/>
</dbReference>
<accession>A0A221W8U2</accession>
<dbReference type="AlphaFoldDB" id="A0A221W8U2"/>
<keyword evidence="2" id="KW-1185">Reference proteome</keyword>
<reference evidence="1 2" key="1">
    <citation type="submission" date="2017-07" db="EMBL/GenBank/DDBJ databases">
        <title>Complete genome sequence of Actinoalloteichus hoggarensis DSM 45943, type strain of Actinoalloteichus hoggarensis.</title>
        <authorList>
            <person name="Ruckert C."/>
            <person name="Nouioui I."/>
            <person name="Willmese J."/>
            <person name="van Wezel G."/>
            <person name="Klenk H.-P."/>
            <person name="Kalinowski J."/>
            <person name="Zotchev S.B."/>
        </authorList>
    </citation>
    <scope>NUCLEOTIDE SEQUENCE [LARGE SCALE GENOMIC DNA]</scope>
    <source>
        <strain evidence="1 2">DSM 45943</strain>
    </source>
</reference>
<evidence type="ECO:0000313" key="1">
    <source>
        <dbReference type="EMBL" id="ASO22016.1"/>
    </source>
</evidence>
<dbReference type="EC" id="3.1.1.-" evidence="1"/>
<dbReference type="PANTHER" id="PTHR43283:SF3">
    <property type="entry name" value="BETA-LACTAMASE FAMILY PROTEIN (AFU_ORTHOLOGUE AFUA_5G07500)"/>
    <property type="match status" value="1"/>
</dbReference>
<dbReference type="Pfam" id="PF00144">
    <property type="entry name" value="Beta-lactamase"/>
    <property type="match status" value="1"/>
</dbReference>
<dbReference type="SUPFAM" id="SSF56601">
    <property type="entry name" value="beta-lactamase/transpeptidase-like"/>
    <property type="match status" value="1"/>
</dbReference>
<evidence type="ECO:0000313" key="2">
    <source>
        <dbReference type="Proteomes" id="UP000204221"/>
    </source>
</evidence>
<sequence>MTPRPSGTPVDAPRLDPASAGFDPARLRRIEDFLTAEVAAGRIPGAVVGIARGDGTVFSTAIGHRDPVRRVPLTTDSLFWIASMTKPLTTVAALTLVEQGRLDLDAEVAAYLPEFADRRVADLDVAAPSSGADVVAGIATRPARRQPTVRDLLRHTAGIPEGFLGDTPVHAAYAEAVGGGMTDLTGAEFAGRLAALPLLHEPGSRWHYGWGLDLTGFVIESITGMSLGAYLHESVLAPSGMRSTTFGVPAGQGERYAAAAPTDPLTGAPQELPDLTIARFDSGGAGLVGSAEDYLRFIRLLLGGGRLDGRRLLGRKTVEHMLADQLDEAADVGQLQQPGWSPGHRFGLGLAVRTSSGGAEGPGSIGEVSWPGAAGTTWWADPREDLGVVFFTHTLSEPVQVRCHRAIRNLVLAALN</sequence>
<proteinExistence type="predicted"/>
<dbReference type="InterPro" id="IPR050789">
    <property type="entry name" value="Diverse_Enzym_Activities"/>
</dbReference>
<dbReference type="KEGG" id="ahg:AHOG_22005"/>
<dbReference type="GO" id="GO:0016787">
    <property type="term" value="F:hydrolase activity"/>
    <property type="evidence" value="ECO:0007669"/>
    <property type="project" value="UniProtKB-KW"/>
</dbReference>
<protein>
    <submittedName>
        <fullName evidence="1">Esterase EstB</fullName>
        <ecNumber evidence="1">3.1.1.-</ecNumber>
    </submittedName>
</protein>
<dbReference type="InterPro" id="IPR001466">
    <property type="entry name" value="Beta-lactam-related"/>
</dbReference>
<dbReference type="InterPro" id="IPR012338">
    <property type="entry name" value="Beta-lactam/transpept-like"/>
</dbReference>